<reference evidence="1 2" key="1">
    <citation type="submission" date="2019-03" db="EMBL/GenBank/DDBJ databases">
        <title>Single cell metagenomics reveals metabolic interactions within the superorganism composed of flagellate Streblomastix strix and complex community of Bacteroidetes bacteria on its surface.</title>
        <authorList>
            <person name="Treitli S.C."/>
            <person name="Kolisko M."/>
            <person name="Husnik F."/>
            <person name="Keeling P."/>
            <person name="Hampl V."/>
        </authorList>
    </citation>
    <scope>NUCLEOTIDE SEQUENCE [LARGE SCALE GENOMIC DNA]</scope>
    <source>
        <strain evidence="1">ST1C</strain>
    </source>
</reference>
<evidence type="ECO:0000313" key="2">
    <source>
        <dbReference type="Proteomes" id="UP000324800"/>
    </source>
</evidence>
<comment type="caution">
    <text evidence="1">The sequence shown here is derived from an EMBL/GenBank/DDBJ whole genome shotgun (WGS) entry which is preliminary data.</text>
</comment>
<protein>
    <submittedName>
        <fullName evidence="1">Uncharacterized protein</fullName>
    </submittedName>
</protein>
<evidence type="ECO:0000313" key="1">
    <source>
        <dbReference type="EMBL" id="KAA6379369.1"/>
    </source>
</evidence>
<proteinExistence type="predicted"/>
<name>A0A5J4V9X7_9EUKA</name>
<accession>A0A5J4V9X7</accession>
<dbReference type="Proteomes" id="UP000324800">
    <property type="component" value="Unassembled WGS sequence"/>
</dbReference>
<dbReference type="AlphaFoldDB" id="A0A5J4V9X7"/>
<sequence length="66" mass="7683">MGGRGYWRGRVYKRNRDRGIYSRNVRVVETYYNDRNIFTVAQYLPVEPNPATASNTVALDLTQNNN</sequence>
<gene>
    <name evidence="1" type="ORF">EZS28_025105</name>
</gene>
<dbReference type="EMBL" id="SNRW01008541">
    <property type="protein sequence ID" value="KAA6379369.1"/>
    <property type="molecule type" value="Genomic_DNA"/>
</dbReference>
<organism evidence="1 2">
    <name type="scientific">Streblomastix strix</name>
    <dbReference type="NCBI Taxonomy" id="222440"/>
    <lineage>
        <taxon>Eukaryota</taxon>
        <taxon>Metamonada</taxon>
        <taxon>Preaxostyla</taxon>
        <taxon>Oxymonadida</taxon>
        <taxon>Streblomastigidae</taxon>
        <taxon>Streblomastix</taxon>
    </lineage>
</organism>